<organism evidence="2 3">
    <name type="scientific">Phenylobacterium zucineum (strain HLK1)</name>
    <dbReference type="NCBI Taxonomy" id="450851"/>
    <lineage>
        <taxon>Bacteria</taxon>
        <taxon>Pseudomonadati</taxon>
        <taxon>Pseudomonadota</taxon>
        <taxon>Alphaproteobacteria</taxon>
        <taxon>Caulobacterales</taxon>
        <taxon>Caulobacteraceae</taxon>
        <taxon>Phenylobacterium</taxon>
    </lineage>
</organism>
<dbReference type="Pfam" id="PF03091">
    <property type="entry name" value="CutA1"/>
    <property type="match status" value="1"/>
</dbReference>
<gene>
    <name evidence="2" type="ordered locus">PHZ_c0763</name>
</gene>
<dbReference type="KEGG" id="pzu:PHZ_c0763"/>
<dbReference type="AlphaFoldDB" id="B4RG53"/>
<dbReference type="InterPro" id="IPR004323">
    <property type="entry name" value="Ion_tolerance_CutA"/>
</dbReference>
<dbReference type="InterPro" id="IPR015867">
    <property type="entry name" value="N-reg_PII/ATP_PRibTrfase_C"/>
</dbReference>
<proteinExistence type="inferred from homology"/>
<keyword evidence="3" id="KW-1185">Reference proteome</keyword>
<dbReference type="EMBL" id="CP000747">
    <property type="protein sequence ID" value="ACG77177.1"/>
    <property type="molecule type" value="Genomic_DNA"/>
</dbReference>
<dbReference type="Gene3D" id="3.30.70.120">
    <property type="match status" value="1"/>
</dbReference>
<dbReference type="PANTHER" id="PTHR23419:SF8">
    <property type="entry name" value="FI09726P"/>
    <property type="match status" value="1"/>
</dbReference>
<dbReference type="GO" id="GO:0005507">
    <property type="term" value="F:copper ion binding"/>
    <property type="evidence" value="ECO:0007669"/>
    <property type="project" value="TreeGrafter"/>
</dbReference>
<sequence>MSGGGCGMTRAIVVQTATALLEEAERIAQALLEEGLAACVQITPIRSRYVWKGRIERQDEHLLLIKTREDLFESVHGRILALHGYEQPEVIALPVSDGDPGYLAWIAEVTRRRD</sequence>
<comment type="similarity">
    <text evidence="1">Belongs to the CutA family.</text>
</comment>
<dbReference type="InterPro" id="IPR011322">
    <property type="entry name" value="N-reg_PII-like_a/b"/>
</dbReference>
<dbReference type="PANTHER" id="PTHR23419">
    <property type="entry name" value="DIVALENT CATION TOLERANCE CUTA-RELATED"/>
    <property type="match status" value="1"/>
</dbReference>
<dbReference type="HOGENOM" id="CLU_098807_2_0_5"/>
<dbReference type="STRING" id="450851.PHZ_c0763"/>
<dbReference type="Proteomes" id="UP000001868">
    <property type="component" value="Chromosome"/>
</dbReference>
<name>B4RG53_PHEZH</name>
<evidence type="ECO:0000256" key="1">
    <source>
        <dbReference type="ARBA" id="ARBA00010169"/>
    </source>
</evidence>
<reference evidence="2 3" key="1">
    <citation type="journal article" date="2008" name="BMC Genomics">
        <title>Complete genome of Phenylobacterium zucineum - a novel facultative intracellular bacterium isolated from human erythroleukemia cell line K562.</title>
        <authorList>
            <person name="Luo Y."/>
            <person name="Xu X."/>
            <person name="Ding Z."/>
            <person name="Liu Z."/>
            <person name="Zhang B."/>
            <person name="Yan Z."/>
            <person name="Sun J."/>
            <person name="Hu S."/>
            <person name="Hu X."/>
        </authorList>
    </citation>
    <scope>NUCLEOTIDE SEQUENCE [LARGE SCALE GENOMIC DNA]</scope>
    <source>
        <strain evidence="2 3">HLK1</strain>
    </source>
</reference>
<dbReference type="SUPFAM" id="SSF54913">
    <property type="entry name" value="GlnB-like"/>
    <property type="match status" value="1"/>
</dbReference>
<dbReference type="eggNOG" id="COG1324">
    <property type="taxonomic scope" value="Bacteria"/>
</dbReference>
<evidence type="ECO:0000313" key="3">
    <source>
        <dbReference type="Proteomes" id="UP000001868"/>
    </source>
</evidence>
<protein>
    <submittedName>
        <fullName evidence="2">Divalent cation tolerance protein</fullName>
    </submittedName>
</protein>
<accession>B4RG53</accession>
<evidence type="ECO:0000313" key="2">
    <source>
        <dbReference type="EMBL" id="ACG77177.1"/>
    </source>
</evidence>
<dbReference type="GO" id="GO:0010038">
    <property type="term" value="P:response to metal ion"/>
    <property type="evidence" value="ECO:0007669"/>
    <property type="project" value="InterPro"/>
</dbReference>